<proteinExistence type="predicted"/>
<feature type="compositionally biased region" description="Acidic residues" evidence="1">
    <location>
        <begin position="610"/>
        <end position="626"/>
    </location>
</feature>
<gene>
    <name evidence="2" type="ORF">CH371_17670</name>
</gene>
<protein>
    <submittedName>
        <fullName evidence="2">Uncharacterized protein</fullName>
    </submittedName>
</protein>
<feature type="compositionally biased region" description="Acidic residues" evidence="1">
    <location>
        <begin position="1"/>
        <end position="11"/>
    </location>
</feature>
<accession>A0A2M9Z853</accession>
<comment type="caution">
    <text evidence="2">The sequence shown here is derived from an EMBL/GenBank/DDBJ whole genome shotgun (WGS) entry which is preliminary data.</text>
</comment>
<feature type="compositionally biased region" description="Acidic residues" evidence="1">
    <location>
        <begin position="482"/>
        <end position="496"/>
    </location>
</feature>
<feature type="compositionally biased region" description="Acidic residues" evidence="1">
    <location>
        <begin position="506"/>
        <end position="520"/>
    </location>
</feature>
<dbReference type="EMBL" id="NPDT01000009">
    <property type="protein sequence ID" value="PJZ64600.1"/>
    <property type="molecule type" value="Genomic_DNA"/>
</dbReference>
<feature type="region of interest" description="Disordered" evidence="1">
    <location>
        <begin position="116"/>
        <end position="314"/>
    </location>
</feature>
<feature type="region of interest" description="Disordered" evidence="1">
    <location>
        <begin position="329"/>
        <end position="700"/>
    </location>
</feature>
<feature type="compositionally biased region" description="Low complexity" evidence="1">
    <location>
        <begin position="126"/>
        <end position="137"/>
    </location>
</feature>
<sequence length="911" mass="97588">MADDFTIDEGEGFPASNGDEFDPSEMSLDEIDSLLSGDDSGADFDFDALPVDDGNAAGFEDLVASSGEEYPDDFTNFEPDDSEFSSDLSQLDESVHLDEDFDFDLTDPLIDAEIDRLLDIEDDGPESSPSSSGAAPSWKESSLAPTPPDDDHDHDGFGDLGSLDLGDFSQPGEVPASAFHSEDQPFEWAGSGDSSDDHEEAVGFSDLDMDDEAPISLSDDELHNIDISADLADFSMEDEEAETASPGQDRTHEDDFLSDDEGPISLSEHELGDIAVDDFGADSDSDGFADLGDDFSVPSSQPSDSMDFETEEEDKDIALSVDELDHLLTGEGGEELTSSEEDSFEEMGNFGDLDLGAVDENVPIASDMSSLEESEEPIALSDDELGNLLSSGDESEDTIEPIDLDSLDLGEDSSFESDVKMGATDSSDSELDLSDFNFDTEASPKTLAADEEEESISLPISDLEHFGSEEESNPLDMGMDLGEFDELPSSNEEDVLESIGDFTSASDDDVLGSSASEEDLLAPPGDLSVPEDDFLSDINEDEPIALSDDELGNLLSSGEEEDTGTVSGFDNEESDFLADDNEPIALSDDELGNLLASEEEEVPEFSSSTEDSESEEPIALSDDELGDLLSSGTENDSFDFEGDSEESGDIHEPVEFGDFSLDGDSDEPIALSEDELGHLLEDGGESETAGTDLLEDSDEPISLPIGELDDVAGSIDPNQYDVDWDGPVADINDLAEETAAPSDWDLDGEADEPITLSNDELGNLLADEAPEEVDSEDLDALLSASPEATELDALGSMGDDIPIADLDFTGNIGGDIVPTIERLAPEPELNFVLDEYAEEGEASPLEEIRQASGGMDAGLGEEAGTPTQDEMKRILLYLDELLGNLPDDMIRDFSRSDYFELYKKLMKQIGV</sequence>
<reference evidence="2 3" key="1">
    <citation type="submission" date="2017-07" db="EMBL/GenBank/DDBJ databases">
        <title>Leptospira spp. isolated from tropical soils.</title>
        <authorList>
            <person name="Thibeaux R."/>
            <person name="Iraola G."/>
            <person name="Ferres I."/>
            <person name="Bierque E."/>
            <person name="Girault D."/>
            <person name="Soupe-Gilbert M.-E."/>
            <person name="Picardeau M."/>
            <person name="Goarant C."/>
        </authorList>
    </citation>
    <scope>NUCLEOTIDE SEQUENCE [LARGE SCALE GENOMIC DNA]</scope>
    <source>
        <strain evidence="2 3">FH2-C-A2</strain>
    </source>
</reference>
<feature type="compositionally biased region" description="Acidic residues" evidence="1">
    <location>
        <begin position="393"/>
        <end position="415"/>
    </location>
</feature>
<dbReference type="AlphaFoldDB" id="A0A2M9Z853"/>
<evidence type="ECO:0000313" key="2">
    <source>
        <dbReference type="EMBL" id="PJZ64600.1"/>
    </source>
</evidence>
<feature type="compositionally biased region" description="Acidic residues" evidence="1">
    <location>
        <begin position="19"/>
        <end position="32"/>
    </location>
</feature>
<feature type="compositionally biased region" description="Acidic residues" evidence="1">
    <location>
        <begin position="275"/>
        <end position="293"/>
    </location>
</feature>
<organism evidence="2 3">
    <name type="scientific">Leptospira wolffii</name>
    <dbReference type="NCBI Taxonomy" id="409998"/>
    <lineage>
        <taxon>Bacteria</taxon>
        <taxon>Pseudomonadati</taxon>
        <taxon>Spirochaetota</taxon>
        <taxon>Spirochaetia</taxon>
        <taxon>Leptospirales</taxon>
        <taxon>Leptospiraceae</taxon>
        <taxon>Leptospira</taxon>
    </lineage>
</organism>
<feature type="compositionally biased region" description="Acidic residues" evidence="1">
    <location>
        <begin position="529"/>
        <end position="551"/>
    </location>
</feature>
<feature type="compositionally biased region" description="Acidic residues" evidence="1">
    <location>
        <begin position="332"/>
        <end position="345"/>
    </location>
</feature>
<feature type="compositionally biased region" description="Acidic residues" evidence="1">
    <location>
        <begin position="370"/>
        <end position="385"/>
    </location>
</feature>
<name>A0A2M9Z853_9LEPT</name>
<dbReference type="Proteomes" id="UP000231912">
    <property type="component" value="Unassembled WGS sequence"/>
</dbReference>
<feature type="compositionally biased region" description="Acidic residues" evidence="1">
    <location>
        <begin position="636"/>
        <end position="647"/>
    </location>
</feature>
<evidence type="ECO:0000313" key="3">
    <source>
        <dbReference type="Proteomes" id="UP000231912"/>
    </source>
</evidence>
<feature type="region of interest" description="Disordered" evidence="1">
    <location>
        <begin position="1"/>
        <end position="91"/>
    </location>
</feature>
<dbReference type="RefSeq" id="WP_100760047.1">
    <property type="nucleotide sequence ID" value="NZ_NPDT01000009.1"/>
</dbReference>
<feature type="compositionally biased region" description="Low complexity" evidence="1">
    <location>
        <begin position="160"/>
        <end position="169"/>
    </location>
</feature>
<feature type="compositionally biased region" description="Acidic residues" evidence="1">
    <location>
        <begin position="570"/>
        <end position="603"/>
    </location>
</feature>
<evidence type="ECO:0000256" key="1">
    <source>
        <dbReference type="SAM" id="MobiDB-lite"/>
    </source>
</evidence>